<evidence type="ECO:0000256" key="7">
    <source>
        <dbReference type="SAM" id="SignalP"/>
    </source>
</evidence>
<keyword evidence="6" id="KW-1015">Disulfide bond</keyword>
<dbReference type="Gene3D" id="3.90.70.10">
    <property type="entry name" value="Cysteine proteinases"/>
    <property type="match status" value="1"/>
</dbReference>
<feature type="signal peptide" evidence="7">
    <location>
        <begin position="1"/>
        <end position="15"/>
    </location>
</feature>
<dbReference type="PANTHER" id="PTHR12411">
    <property type="entry name" value="CYSTEINE PROTEASE FAMILY C1-RELATED"/>
    <property type="match status" value="1"/>
</dbReference>
<keyword evidence="11" id="KW-1185">Reference proteome</keyword>
<dbReference type="SMART" id="SM00645">
    <property type="entry name" value="Pept_C1"/>
    <property type="match status" value="1"/>
</dbReference>
<dbReference type="SUPFAM" id="SSF54001">
    <property type="entry name" value="Cysteine proteinases"/>
    <property type="match status" value="1"/>
</dbReference>
<dbReference type="PROSITE" id="PS00139">
    <property type="entry name" value="THIOL_PROTEASE_CYS"/>
    <property type="match status" value="1"/>
</dbReference>
<organism evidence="10 11">
    <name type="scientific">Acanthoscelides obtectus</name>
    <name type="common">Bean weevil</name>
    <name type="synonym">Bruchus obtectus</name>
    <dbReference type="NCBI Taxonomy" id="200917"/>
    <lineage>
        <taxon>Eukaryota</taxon>
        <taxon>Metazoa</taxon>
        <taxon>Ecdysozoa</taxon>
        <taxon>Arthropoda</taxon>
        <taxon>Hexapoda</taxon>
        <taxon>Insecta</taxon>
        <taxon>Pterygota</taxon>
        <taxon>Neoptera</taxon>
        <taxon>Endopterygota</taxon>
        <taxon>Coleoptera</taxon>
        <taxon>Polyphaga</taxon>
        <taxon>Cucujiformia</taxon>
        <taxon>Chrysomeloidea</taxon>
        <taxon>Chrysomelidae</taxon>
        <taxon>Bruchinae</taxon>
        <taxon>Bruchini</taxon>
        <taxon>Acanthoscelides</taxon>
    </lineage>
</organism>
<name>A0A9P0P312_ACAOB</name>
<evidence type="ECO:0000313" key="10">
    <source>
        <dbReference type="EMBL" id="CAH1963345.1"/>
    </source>
</evidence>
<dbReference type="InterPro" id="IPR038765">
    <property type="entry name" value="Papain-like_cys_pep_sf"/>
</dbReference>
<dbReference type="OrthoDB" id="10253408at2759"/>
<evidence type="ECO:0000256" key="3">
    <source>
        <dbReference type="ARBA" id="ARBA00022801"/>
    </source>
</evidence>
<gene>
    <name evidence="10" type="ORF">ACAOBT_LOCUS5155</name>
</gene>
<evidence type="ECO:0000259" key="9">
    <source>
        <dbReference type="SMART" id="SM00848"/>
    </source>
</evidence>
<dbReference type="InterPro" id="IPR000169">
    <property type="entry name" value="Pept_cys_AS"/>
</dbReference>
<dbReference type="PROSITE" id="PS00640">
    <property type="entry name" value="THIOL_PROTEASE_ASN"/>
    <property type="match status" value="1"/>
</dbReference>
<sequence length="332" mass="37371">MRRFIFFWFVAGVTTSTDLDQWAQFKSKHGRVYTITQEDRKRFSIFKDNLQKIEHHNAKYEKGEVSYALKITKFADMTWDEFKDFLRNSFGDLIEDNSEKSYESRLEERNEETIVDLPTAVDWNQKGAVTKVKDQGTCGSCWAFSAVGALEAQHLQTNGSLLDLSAQELVDCADATYGNMGCAGGLMDNAFNFVKVKGILTEKEYPYKGISDYCRQKQEGFKIQSYVDVANQDEKVLAKAVAQVGPVSCAMDASYIQLYSHGIIDRSCGCDNARYSLNHGVLVVGYGEENGVQFWLVKNSWGTGWGEDGYFKLRKNDKNSCGIATLSSYPVA</sequence>
<dbReference type="InterPro" id="IPR025661">
    <property type="entry name" value="Pept_asp_AS"/>
</dbReference>
<reference evidence="10" key="1">
    <citation type="submission" date="2022-03" db="EMBL/GenBank/DDBJ databases">
        <authorList>
            <person name="Sayadi A."/>
        </authorList>
    </citation>
    <scope>NUCLEOTIDE SEQUENCE</scope>
</reference>
<keyword evidence="3" id="KW-0378">Hydrolase</keyword>
<dbReference type="InterPro" id="IPR013201">
    <property type="entry name" value="Prot_inhib_I29"/>
</dbReference>
<dbReference type="InterPro" id="IPR039417">
    <property type="entry name" value="Peptidase_C1A_papain-like"/>
</dbReference>
<comment type="similarity">
    <text evidence="1">Belongs to the peptidase C1 family.</text>
</comment>
<keyword evidence="7" id="KW-0732">Signal</keyword>
<keyword evidence="5" id="KW-0865">Zymogen</keyword>
<dbReference type="Pfam" id="PF08246">
    <property type="entry name" value="Inhibitor_I29"/>
    <property type="match status" value="1"/>
</dbReference>
<evidence type="ECO:0000256" key="4">
    <source>
        <dbReference type="ARBA" id="ARBA00022807"/>
    </source>
</evidence>
<evidence type="ECO:0000259" key="8">
    <source>
        <dbReference type="SMART" id="SM00645"/>
    </source>
</evidence>
<dbReference type="InterPro" id="IPR013128">
    <property type="entry name" value="Peptidase_C1A"/>
</dbReference>
<evidence type="ECO:0000256" key="6">
    <source>
        <dbReference type="ARBA" id="ARBA00023157"/>
    </source>
</evidence>
<dbReference type="EMBL" id="CAKOFQ010006707">
    <property type="protein sequence ID" value="CAH1963345.1"/>
    <property type="molecule type" value="Genomic_DNA"/>
</dbReference>
<dbReference type="Proteomes" id="UP001152888">
    <property type="component" value="Unassembled WGS sequence"/>
</dbReference>
<dbReference type="InterPro" id="IPR000668">
    <property type="entry name" value="Peptidase_C1A_C"/>
</dbReference>
<keyword evidence="2" id="KW-0645">Protease</keyword>
<evidence type="ECO:0000313" key="11">
    <source>
        <dbReference type="Proteomes" id="UP001152888"/>
    </source>
</evidence>
<dbReference type="FunFam" id="3.90.70.10:FF:000006">
    <property type="entry name" value="Cathepsin S"/>
    <property type="match status" value="1"/>
</dbReference>
<evidence type="ECO:0000256" key="1">
    <source>
        <dbReference type="ARBA" id="ARBA00008455"/>
    </source>
</evidence>
<accession>A0A9P0P312</accession>
<dbReference type="GO" id="GO:0006508">
    <property type="term" value="P:proteolysis"/>
    <property type="evidence" value="ECO:0007669"/>
    <property type="project" value="UniProtKB-KW"/>
</dbReference>
<dbReference type="CDD" id="cd02248">
    <property type="entry name" value="Peptidase_C1A"/>
    <property type="match status" value="1"/>
</dbReference>
<evidence type="ECO:0000256" key="2">
    <source>
        <dbReference type="ARBA" id="ARBA00022670"/>
    </source>
</evidence>
<dbReference type="Pfam" id="PF00112">
    <property type="entry name" value="Peptidase_C1"/>
    <property type="match status" value="1"/>
</dbReference>
<feature type="chain" id="PRO_5040169789" description="Cathepsin L" evidence="7">
    <location>
        <begin position="16"/>
        <end position="332"/>
    </location>
</feature>
<evidence type="ECO:0000256" key="5">
    <source>
        <dbReference type="ARBA" id="ARBA00023145"/>
    </source>
</evidence>
<dbReference type="GO" id="GO:0008234">
    <property type="term" value="F:cysteine-type peptidase activity"/>
    <property type="evidence" value="ECO:0007669"/>
    <property type="project" value="UniProtKB-KW"/>
</dbReference>
<dbReference type="PROSITE" id="PS00639">
    <property type="entry name" value="THIOL_PROTEASE_HIS"/>
    <property type="match status" value="1"/>
</dbReference>
<protein>
    <recommendedName>
        <fullName evidence="12">Cathepsin L</fullName>
    </recommendedName>
</protein>
<feature type="domain" description="Cathepsin propeptide inhibitor" evidence="9">
    <location>
        <begin position="22"/>
        <end position="82"/>
    </location>
</feature>
<comment type="caution">
    <text evidence="10">The sequence shown here is derived from an EMBL/GenBank/DDBJ whole genome shotgun (WGS) entry which is preliminary data.</text>
</comment>
<dbReference type="SMART" id="SM00848">
    <property type="entry name" value="Inhibitor_I29"/>
    <property type="match status" value="1"/>
</dbReference>
<evidence type="ECO:0008006" key="12">
    <source>
        <dbReference type="Google" id="ProtNLM"/>
    </source>
</evidence>
<dbReference type="InterPro" id="IPR025660">
    <property type="entry name" value="Pept_his_AS"/>
</dbReference>
<dbReference type="AlphaFoldDB" id="A0A9P0P312"/>
<feature type="domain" description="Peptidase C1A papain C-terminal" evidence="8">
    <location>
        <begin position="117"/>
        <end position="331"/>
    </location>
</feature>
<keyword evidence="4" id="KW-0788">Thiol protease</keyword>
<proteinExistence type="inferred from homology"/>
<dbReference type="PRINTS" id="PR00705">
    <property type="entry name" value="PAPAIN"/>
</dbReference>